<name>A0A0R2GS14_9LACO</name>
<gene>
    <name evidence="2" type="ORF">IV41_GL001495</name>
</gene>
<dbReference type="OrthoDB" id="9799173at2"/>
<organism evidence="2 3">
    <name type="scientific">Limosilactobacillus ingluviei</name>
    <dbReference type="NCBI Taxonomy" id="148604"/>
    <lineage>
        <taxon>Bacteria</taxon>
        <taxon>Bacillati</taxon>
        <taxon>Bacillota</taxon>
        <taxon>Bacilli</taxon>
        <taxon>Lactobacillales</taxon>
        <taxon>Lactobacillaceae</taxon>
        <taxon>Limosilactobacillus</taxon>
    </lineage>
</organism>
<sequence>MYDVFKVVNWLRVRNYADMQTNPNVEELTQMKAMKLLYYLQAATLSITGHRLFDNDLVAWKYGPVVVVVHDKYAGHREIVGELTDQDRADYALLQADQPTADILNSIYDVYGHSSAYDLMQQTHQEKPWQITRRNQVISDQVIKDFYSGVFVADEN</sequence>
<evidence type="ECO:0000313" key="2">
    <source>
        <dbReference type="EMBL" id="KRN43633.1"/>
    </source>
</evidence>
<dbReference type="AlphaFoldDB" id="A0A0R2GS14"/>
<comment type="caution">
    <text evidence="2">The sequence shown here is derived from an EMBL/GenBank/DDBJ whole genome shotgun (WGS) entry which is preliminary data.</text>
</comment>
<proteinExistence type="predicted"/>
<dbReference type="PATRIC" id="fig|148604.4.peg.1534"/>
<dbReference type="EMBL" id="JQBA01000045">
    <property type="protein sequence ID" value="KRN43633.1"/>
    <property type="molecule type" value="Genomic_DNA"/>
</dbReference>
<dbReference type="InterPro" id="IPR025272">
    <property type="entry name" value="SocA_Panacea"/>
</dbReference>
<dbReference type="RefSeq" id="WP_056994877.1">
    <property type="nucleotide sequence ID" value="NZ_JQBA01000045.1"/>
</dbReference>
<dbReference type="Proteomes" id="UP000051639">
    <property type="component" value="Unassembled WGS sequence"/>
</dbReference>
<reference evidence="2 3" key="1">
    <citation type="journal article" date="2015" name="Genome Announc.">
        <title>Expanding the biotechnology potential of lactobacilli through comparative genomics of 213 strains and associated genera.</title>
        <authorList>
            <person name="Sun Z."/>
            <person name="Harris H.M."/>
            <person name="McCann A."/>
            <person name="Guo C."/>
            <person name="Argimon S."/>
            <person name="Zhang W."/>
            <person name="Yang X."/>
            <person name="Jeffery I.B."/>
            <person name="Cooney J.C."/>
            <person name="Kagawa T.F."/>
            <person name="Liu W."/>
            <person name="Song Y."/>
            <person name="Salvetti E."/>
            <person name="Wrobel A."/>
            <person name="Rasinkangas P."/>
            <person name="Parkhill J."/>
            <person name="Rea M.C."/>
            <person name="O'Sullivan O."/>
            <person name="Ritari J."/>
            <person name="Douillard F.P."/>
            <person name="Paul Ross R."/>
            <person name="Yang R."/>
            <person name="Briner A.E."/>
            <person name="Felis G.E."/>
            <person name="de Vos W.M."/>
            <person name="Barrangou R."/>
            <person name="Klaenhammer T.R."/>
            <person name="Caufield P.W."/>
            <person name="Cui Y."/>
            <person name="Zhang H."/>
            <person name="O'Toole P.W."/>
        </authorList>
    </citation>
    <scope>NUCLEOTIDE SEQUENCE [LARGE SCALE GENOMIC DNA]</scope>
    <source>
        <strain evidence="2 3">DSM 14792</strain>
    </source>
</reference>
<keyword evidence="3" id="KW-1185">Reference proteome</keyword>
<protein>
    <submittedName>
        <fullName evidence="2">Prophage ps3 protein 01</fullName>
    </submittedName>
</protein>
<accession>A0A0R2GS14</accession>
<feature type="domain" description="Antitoxin SocA-like Panacea" evidence="1">
    <location>
        <begin position="34"/>
        <end position="130"/>
    </location>
</feature>
<evidence type="ECO:0000313" key="3">
    <source>
        <dbReference type="Proteomes" id="UP000051639"/>
    </source>
</evidence>
<evidence type="ECO:0000259" key="1">
    <source>
        <dbReference type="Pfam" id="PF13274"/>
    </source>
</evidence>
<dbReference type="Pfam" id="PF13274">
    <property type="entry name" value="SocA_Panacea"/>
    <property type="match status" value="1"/>
</dbReference>